<dbReference type="CDD" id="cd06171">
    <property type="entry name" value="Sigma70_r4"/>
    <property type="match status" value="1"/>
</dbReference>
<dbReference type="Gene3D" id="1.10.10.10">
    <property type="entry name" value="Winged helix-like DNA-binding domain superfamily/Winged helix DNA-binding domain"/>
    <property type="match status" value="1"/>
</dbReference>
<protein>
    <submittedName>
        <fullName evidence="8">DNA-directed RNA polymerase sigma-70 factor</fullName>
    </submittedName>
</protein>
<feature type="domain" description="RNA polymerase sigma-70 region 4" evidence="7">
    <location>
        <begin position="116"/>
        <end position="162"/>
    </location>
</feature>
<evidence type="ECO:0000313" key="9">
    <source>
        <dbReference type="Proteomes" id="UP001065593"/>
    </source>
</evidence>
<keyword evidence="3" id="KW-0731">Sigma factor</keyword>
<comment type="caution">
    <text evidence="8">The sequence shown here is derived from an EMBL/GenBank/DDBJ whole genome shotgun (WGS) entry which is preliminary data.</text>
</comment>
<keyword evidence="5" id="KW-0804">Transcription</keyword>
<dbReference type="InterPro" id="IPR036388">
    <property type="entry name" value="WH-like_DNA-bd_sf"/>
</dbReference>
<keyword evidence="8" id="KW-0240">DNA-directed RNA polymerase</keyword>
<reference evidence="8" key="1">
    <citation type="submission" date="2022-08" db="EMBL/GenBank/DDBJ databases">
        <title>Draft genome sequence of Lysinibacillus sp. strain KH24.</title>
        <authorList>
            <person name="Kanbe H."/>
            <person name="Itoh H."/>
        </authorList>
    </citation>
    <scope>NUCLEOTIDE SEQUENCE</scope>
    <source>
        <strain evidence="8">KH24</strain>
    </source>
</reference>
<accession>A0ABQ5NF67</accession>
<evidence type="ECO:0000259" key="7">
    <source>
        <dbReference type="Pfam" id="PF04545"/>
    </source>
</evidence>
<dbReference type="InterPro" id="IPR039425">
    <property type="entry name" value="RNA_pol_sigma-70-like"/>
</dbReference>
<dbReference type="PANTHER" id="PTHR43133">
    <property type="entry name" value="RNA POLYMERASE ECF-TYPE SIGMA FACTO"/>
    <property type="match status" value="1"/>
</dbReference>
<evidence type="ECO:0000313" key="8">
    <source>
        <dbReference type="EMBL" id="GLC86942.1"/>
    </source>
</evidence>
<dbReference type="InterPro" id="IPR014284">
    <property type="entry name" value="RNA_pol_sigma-70_dom"/>
</dbReference>
<dbReference type="Pfam" id="PF04545">
    <property type="entry name" value="Sigma70_r4"/>
    <property type="match status" value="1"/>
</dbReference>
<evidence type="ECO:0000259" key="6">
    <source>
        <dbReference type="Pfam" id="PF04542"/>
    </source>
</evidence>
<dbReference type="InterPro" id="IPR007627">
    <property type="entry name" value="RNA_pol_sigma70_r2"/>
</dbReference>
<dbReference type="Proteomes" id="UP001065593">
    <property type="component" value="Unassembled WGS sequence"/>
</dbReference>
<keyword evidence="2" id="KW-0805">Transcription regulation</keyword>
<dbReference type="InterPro" id="IPR013324">
    <property type="entry name" value="RNA_pol_sigma_r3/r4-like"/>
</dbReference>
<organism evidence="8 9">
    <name type="scientific">Lysinibacillus piscis</name>
    <dbReference type="NCBI Taxonomy" id="2518931"/>
    <lineage>
        <taxon>Bacteria</taxon>
        <taxon>Bacillati</taxon>
        <taxon>Bacillota</taxon>
        <taxon>Bacilli</taxon>
        <taxon>Bacillales</taxon>
        <taxon>Bacillaceae</taxon>
        <taxon>Lysinibacillus</taxon>
    </lineage>
</organism>
<keyword evidence="9" id="KW-1185">Reference proteome</keyword>
<dbReference type="InterPro" id="IPR013325">
    <property type="entry name" value="RNA_pol_sigma_r2"/>
</dbReference>
<dbReference type="RefSeq" id="WP_264986679.1">
    <property type="nucleotide sequence ID" value="NZ_BRZA01000001.1"/>
</dbReference>
<name>A0ABQ5NF67_9BACI</name>
<gene>
    <name evidence="8" type="primary">csfV</name>
    <name evidence="8" type="ORF">LYSBPC_00690</name>
</gene>
<proteinExistence type="inferred from homology"/>
<evidence type="ECO:0000256" key="3">
    <source>
        <dbReference type="ARBA" id="ARBA00023082"/>
    </source>
</evidence>
<dbReference type="Gene3D" id="1.10.1740.10">
    <property type="match status" value="1"/>
</dbReference>
<dbReference type="InterPro" id="IPR007630">
    <property type="entry name" value="RNA_pol_sigma70_r4"/>
</dbReference>
<dbReference type="SUPFAM" id="SSF88946">
    <property type="entry name" value="Sigma2 domain of RNA polymerase sigma factors"/>
    <property type="match status" value="1"/>
</dbReference>
<dbReference type="EMBL" id="BRZA01000001">
    <property type="protein sequence ID" value="GLC86942.1"/>
    <property type="molecule type" value="Genomic_DNA"/>
</dbReference>
<sequence>MTDILVQRAKKGDAEAFAQLFAHYEVELYKMAYIYVGNEADALDVVQEVAYRSFKSIHSLQQTIYVKTWLIRITINCANDVLKKKGLPTATIHMEISEEYEEGLLEKWRLEDVMTILSKAEKDIVLLRFYQDYTIAQTAQILQLKLGTAKTILYRALKKLKQALEQEDDV</sequence>
<dbReference type="SUPFAM" id="SSF88659">
    <property type="entry name" value="Sigma3 and sigma4 domains of RNA polymerase sigma factors"/>
    <property type="match status" value="1"/>
</dbReference>
<dbReference type="GO" id="GO:0000428">
    <property type="term" value="C:DNA-directed RNA polymerase complex"/>
    <property type="evidence" value="ECO:0007669"/>
    <property type="project" value="UniProtKB-KW"/>
</dbReference>
<evidence type="ECO:0000256" key="2">
    <source>
        <dbReference type="ARBA" id="ARBA00023015"/>
    </source>
</evidence>
<evidence type="ECO:0000256" key="4">
    <source>
        <dbReference type="ARBA" id="ARBA00023125"/>
    </source>
</evidence>
<evidence type="ECO:0000256" key="1">
    <source>
        <dbReference type="ARBA" id="ARBA00010641"/>
    </source>
</evidence>
<dbReference type="NCBIfam" id="TIGR02937">
    <property type="entry name" value="sigma70-ECF"/>
    <property type="match status" value="1"/>
</dbReference>
<keyword evidence="4" id="KW-0238">DNA-binding</keyword>
<feature type="domain" description="RNA polymerase sigma-70 region 2" evidence="6">
    <location>
        <begin position="20"/>
        <end position="85"/>
    </location>
</feature>
<comment type="similarity">
    <text evidence="1">Belongs to the sigma-70 factor family. ECF subfamily.</text>
</comment>
<dbReference type="Pfam" id="PF04542">
    <property type="entry name" value="Sigma70_r2"/>
    <property type="match status" value="1"/>
</dbReference>
<dbReference type="PANTHER" id="PTHR43133:SF51">
    <property type="entry name" value="RNA POLYMERASE SIGMA FACTOR"/>
    <property type="match status" value="1"/>
</dbReference>
<evidence type="ECO:0000256" key="5">
    <source>
        <dbReference type="ARBA" id="ARBA00023163"/>
    </source>
</evidence>